<dbReference type="AlphaFoldDB" id="A0A4Y9JVY5"/>
<name>A0A4Y9JVY5_9PAST</name>
<dbReference type="Proteomes" id="UP000297396">
    <property type="component" value="Unassembled WGS sequence"/>
</dbReference>
<dbReference type="OrthoDB" id="5687986at2"/>
<accession>A0A4Y9JVY5</accession>
<evidence type="ECO:0000313" key="2">
    <source>
        <dbReference type="Proteomes" id="UP000297396"/>
    </source>
</evidence>
<gene>
    <name evidence="1" type="ORF">E4T80_10015</name>
</gene>
<dbReference type="EMBL" id="SPPA01000023">
    <property type="protein sequence ID" value="TFV08616.1"/>
    <property type="molecule type" value="Genomic_DNA"/>
</dbReference>
<organism evidence="1 2">
    <name type="scientific">Muribacter muris</name>
    <dbReference type="NCBI Taxonomy" id="67855"/>
    <lineage>
        <taxon>Bacteria</taxon>
        <taxon>Pseudomonadati</taxon>
        <taxon>Pseudomonadota</taxon>
        <taxon>Gammaproteobacteria</taxon>
        <taxon>Pasteurellales</taxon>
        <taxon>Pasteurellaceae</taxon>
        <taxon>Muribacter</taxon>
    </lineage>
</organism>
<evidence type="ECO:0000313" key="1">
    <source>
        <dbReference type="EMBL" id="TFV08616.1"/>
    </source>
</evidence>
<proteinExistence type="predicted"/>
<dbReference type="RefSeq" id="WP_135058012.1">
    <property type="nucleotide sequence ID" value="NZ_JADGLC010000023.1"/>
</dbReference>
<sequence>MLSLLKKLTNLSIVSSVLRSPADYPDISHGFERDRQNLCKGCNEVVRGINRNVRIYGKEYAN</sequence>
<reference evidence="1 2" key="1">
    <citation type="submission" date="2019-03" db="EMBL/GenBank/DDBJ databases">
        <title>Diversity of the mouse oral microbiome.</title>
        <authorList>
            <person name="Joseph S."/>
            <person name="Aduse-Opoku J."/>
            <person name="Curtis M."/>
            <person name="Wade W."/>
            <person name="Hashim A."/>
        </authorList>
    </citation>
    <scope>NUCLEOTIDE SEQUENCE [LARGE SCALE GENOMIC DNA]</scope>
    <source>
        <strain evidence="1 2">WT12</strain>
    </source>
</reference>
<comment type="caution">
    <text evidence="1">The sequence shown here is derived from an EMBL/GenBank/DDBJ whole genome shotgun (WGS) entry which is preliminary data.</text>
</comment>
<protein>
    <submittedName>
        <fullName evidence="1">Uncharacterized protein</fullName>
    </submittedName>
</protein>